<feature type="region of interest" description="Disordered" evidence="9">
    <location>
        <begin position="1233"/>
        <end position="1457"/>
    </location>
</feature>
<dbReference type="EMBL" id="CAVLEF010000002">
    <property type="protein sequence ID" value="CAK1540951.1"/>
    <property type="molecule type" value="Genomic_DNA"/>
</dbReference>
<feature type="region of interest" description="Disordered" evidence="9">
    <location>
        <begin position="701"/>
        <end position="732"/>
    </location>
</feature>
<evidence type="ECO:0000313" key="12">
    <source>
        <dbReference type="Proteomes" id="UP001497472"/>
    </source>
</evidence>
<keyword evidence="5" id="KW-0010">Activator</keyword>
<dbReference type="PANTHER" id="PTHR15528">
    <property type="entry name" value="PEROXISOME PROLIFERATOR ACTIVATED RECEPTOR GAMMA COACTIVATOR 1 PGC-1 -RELATED"/>
    <property type="match status" value="1"/>
</dbReference>
<keyword evidence="4" id="KW-0805">Transcription regulation</keyword>
<evidence type="ECO:0000256" key="8">
    <source>
        <dbReference type="PROSITE-ProRule" id="PRU00176"/>
    </source>
</evidence>
<evidence type="ECO:0000256" key="4">
    <source>
        <dbReference type="ARBA" id="ARBA00023015"/>
    </source>
</evidence>
<comment type="subcellular location">
    <subcellularLocation>
        <location evidence="1">Nucleus</location>
    </subcellularLocation>
</comment>
<evidence type="ECO:0000313" key="11">
    <source>
        <dbReference type="EMBL" id="CAK1540951.1"/>
    </source>
</evidence>
<dbReference type="PANTHER" id="PTHR15528:SF11">
    <property type="entry name" value="FI18188P1"/>
    <property type="match status" value="1"/>
</dbReference>
<feature type="compositionally biased region" description="Basic and acidic residues" evidence="9">
    <location>
        <begin position="1261"/>
        <end position="1295"/>
    </location>
</feature>
<accession>A0AAV1IUX7</accession>
<feature type="region of interest" description="Disordered" evidence="9">
    <location>
        <begin position="623"/>
        <end position="652"/>
    </location>
</feature>
<dbReference type="SUPFAM" id="SSF54928">
    <property type="entry name" value="RNA-binding domain, RBD"/>
    <property type="match status" value="1"/>
</dbReference>
<dbReference type="GO" id="GO:0003712">
    <property type="term" value="F:transcription coregulator activity"/>
    <property type="evidence" value="ECO:0007669"/>
    <property type="project" value="InterPro"/>
</dbReference>
<gene>
    <name evidence="11" type="ORF">LNINA_LOCUS970</name>
</gene>
<evidence type="ECO:0000256" key="6">
    <source>
        <dbReference type="ARBA" id="ARBA00023163"/>
    </source>
</evidence>
<feature type="compositionally biased region" description="Basic and acidic residues" evidence="9">
    <location>
        <begin position="376"/>
        <end position="393"/>
    </location>
</feature>
<dbReference type="Pfam" id="PF00076">
    <property type="entry name" value="RRM_1"/>
    <property type="match status" value="1"/>
</dbReference>
<feature type="region of interest" description="Disordered" evidence="9">
    <location>
        <begin position="867"/>
        <end position="928"/>
    </location>
</feature>
<name>A0AAV1IUX7_9NEOP</name>
<evidence type="ECO:0000256" key="5">
    <source>
        <dbReference type="ARBA" id="ARBA00023159"/>
    </source>
</evidence>
<feature type="compositionally biased region" description="Low complexity" evidence="9">
    <location>
        <begin position="1402"/>
        <end position="1430"/>
    </location>
</feature>
<feature type="compositionally biased region" description="Basic and acidic residues" evidence="9">
    <location>
        <begin position="870"/>
        <end position="896"/>
    </location>
</feature>
<dbReference type="SMART" id="SM00360">
    <property type="entry name" value="RRM"/>
    <property type="match status" value="1"/>
</dbReference>
<dbReference type="InterPro" id="IPR035979">
    <property type="entry name" value="RBD_domain_sf"/>
</dbReference>
<comment type="caution">
    <text evidence="11">The sequence shown here is derived from an EMBL/GenBank/DDBJ whole genome shotgun (WGS) entry which is preliminary data.</text>
</comment>
<feature type="compositionally biased region" description="Polar residues" evidence="9">
    <location>
        <begin position="912"/>
        <end position="923"/>
    </location>
</feature>
<evidence type="ECO:0000256" key="9">
    <source>
        <dbReference type="SAM" id="MobiDB-lite"/>
    </source>
</evidence>
<evidence type="ECO:0000256" key="7">
    <source>
        <dbReference type="ARBA" id="ARBA00023242"/>
    </source>
</evidence>
<keyword evidence="3 8" id="KW-0694">RNA-binding</keyword>
<dbReference type="GO" id="GO:0045944">
    <property type="term" value="P:positive regulation of transcription by RNA polymerase II"/>
    <property type="evidence" value="ECO:0007669"/>
    <property type="project" value="TreeGrafter"/>
</dbReference>
<dbReference type="InterPro" id="IPR034605">
    <property type="entry name" value="PGC-1"/>
</dbReference>
<keyword evidence="7" id="KW-0539">Nucleus</keyword>
<evidence type="ECO:0000256" key="3">
    <source>
        <dbReference type="ARBA" id="ARBA00022884"/>
    </source>
</evidence>
<keyword evidence="2" id="KW-0597">Phosphoprotein</keyword>
<feature type="region of interest" description="Disordered" evidence="9">
    <location>
        <begin position="146"/>
        <end position="180"/>
    </location>
</feature>
<dbReference type="PROSITE" id="PS50102">
    <property type="entry name" value="RRM"/>
    <property type="match status" value="1"/>
</dbReference>
<feature type="region of interest" description="Disordered" evidence="9">
    <location>
        <begin position="36"/>
        <end position="67"/>
    </location>
</feature>
<feature type="compositionally biased region" description="Polar residues" evidence="9">
    <location>
        <begin position="717"/>
        <end position="728"/>
    </location>
</feature>
<dbReference type="InterPro" id="IPR012677">
    <property type="entry name" value="Nucleotide-bd_a/b_plait_sf"/>
</dbReference>
<dbReference type="Proteomes" id="UP001497472">
    <property type="component" value="Unassembled WGS sequence"/>
</dbReference>
<dbReference type="GO" id="GO:0005634">
    <property type="term" value="C:nucleus"/>
    <property type="evidence" value="ECO:0007669"/>
    <property type="project" value="UniProtKB-SubCell"/>
</dbReference>
<feature type="compositionally biased region" description="Acidic residues" evidence="9">
    <location>
        <begin position="146"/>
        <end position="169"/>
    </location>
</feature>
<dbReference type="Gene3D" id="3.30.70.330">
    <property type="match status" value="1"/>
</dbReference>
<dbReference type="InterPro" id="IPR000504">
    <property type="entry name" value="RRM_dom"/>
</dbReference>
<evidence type="ECO:0000256" key="1">
    <source>
        <dbReference type="ARBA" id="ARBA00004123"/>
    </source>
</evidence>
<evidence type="ECO:0000256" key="2">
    <source>
        <dbReference type="ARBA" id="ARBA00022553"/>
    </source>
</evidence>
<reference evidence="11 12" key="1">
    <citation type="submission" date="2023-11" db="EMBL/GenBank/DDBJ databases">
        <authorList>
            <person name="Okamura Y."/>
        </authorList>
    </citation>
    <scope>NUCLEOTIDE SEQUENCE [LARGE SCALE GENOMIC DNA]</scope>
</reference>
<keyword evidence="12" id="KW-1185">Reference proteome</keyword>
<feature type="compositionally biased region" description="Basic residues" evidence="9">
    <location>
        <begin position="1296"/>
        <end position="1336"/>
    </location>
</feature>
<evidence type="ECO:0000259" key="10">
    <source>
        <dbReference type="PROSITE" id="PS50102"/>
    </source>
</evidence>
<feature type="compositionally biased region" description="Basic and acidic residues" evidence="9">
    <location>
        <begin position="1433"/>
        <end position="1457"/>
    </location>
</feature>
<feature type="region of interest" description="Disordered" evidence="9">
    <location>
        <begin position="373"/>
        <end position="393"/>
    </location>
</feature>
<feature type="compositionally biased region" description="Polar residues" evidence="9">
    <location>
        <begin position="43"/>
        <end position="58"/>
    </location>
</feature>
<feature type="domain" description="RRM" evidence="10">
    <location>
        <begin position="1461"/>
        <end position="1541"/>
    </location>
</feature>
<keyword evidence="6" id="KW-0804">Transcription</keyword>
<protein>
    <recommendedName>
        <fullName evidence="10">RRM domain-containing protein</fullName>
    </recommendedName>
</protein>
<dbReference type="GO" id="GO:0003723">
    <property type="term" value="F:RNA binding"/>
    <property type="evidence" value="ECO:0007669"/>
    <property type="project" value="UniProtKB-UniRule"/>
</dbReference>
<proteinExistence type="predicted"/>
<organism evidence="11 12">
    <name type="scientific">Leptosia nina</name>
    <dbReference type="NCBI Taxonomy" id="320188"/>
    <lineage>
        <taxon>Eukaryota</taxon>
        <taxon>Metazoa</taxon>
        <taxon>Ecdysozoa</taxon>
        <taxon>Arthropoda</taxon>
        <taxon>Hexapoda</taxon>
        <taxon>Insecta</taxon>
        <taxon>Pterygota</taxon>
        <taxon>Neoptera</taxon>
        <taxon>Endopterygota</taxon>
        <taxon>Lepidoptera</taxon>
        <taxon>Glossata</taxon>
        <taxon>Ditrysia</taxon>
        <taxon>Papilionoidea</taxon>
        <taxon>Pieridae</taxon>
        <taxon>Pierinae</taxon>
        <taxon>Leptosia</taxon>
    </lineage>
</organism>
<sequence length="1595" mass="181758">MPTDQEQNMESNILNMYHQARYRTIDHNVIRSMSESLSSEGSCNQNSPEYIQGQASSQYEEESNEGEYWDAQDRNLWSQNQKINITKSHDSSIDEEVDVQEISIDEKNQDSSDHEDDPDIMEDNSLVEGADYDVIQVFAVDPDLDLEVSSEEDDEVHSDDEENEDEEEYLSPQDKPNYTETDNVYTYQQNSKDSICTDNLGINLDTPVVSNVDEYFIKDKDILAVKDGPIVNDVDEYFIKNVKVHTQPSVEEDFLIPAKLPHKPDFTIEKGVPNVEEFFATVDVNDVKVMAVEEMPEQEIEAEVPLNESDLEVLPNIEDLKQYLLEDTPYSKLKSAQRSCSVPHSPMRNICLDLDAKTCLSFEDLNLDLSDLSFENSKDKSNNSSKSDDIPRTLTEEDVNSFLITPVNVTKPKQNDDLSPLDMEIDKPVDSVISTIEQTNSVILPHDIPIQALKNSLEEIPAIKPVTHNEPKIKKEQASNFMPSYFTDDCQIKTTSTPIKRKPQATKVTSQVKPTVLDFCIEKNNIVQEVDTKITELEDFVDVESCNDSIMPVLEANNLNSLLEQFEATEKLNTNPKKPVVKLDLKGKNLTTLTNGTRLQDAGVQLNKNKMRQILMPSTINTEVRRSPSPVHSDHDYCSTKKRHSLPNIKGGRSLLKPEVLSSNHKILSSRHRSCKDKKIVYHQSSDEEGEKFKDIKKKLLPNRSSDDSDIKKRPSSKQTLKTSPNSSYRKKVSPVRFVSDDIIDKSNDSVMVKNASKASDTASSQNSSIKLTIKNKSEVIIKKCDSKDNHKVKIIEKDKSNSQPAVGIEVCKNLSEMSKQIIDKDQMVIEGTQELSDKDKAEESKAEDFYVTLFPNKKDVQIPQAVLKNSEKRSHSDDSKVSPEPLNRVETEQPQKRKKLNLQEYKLRRGASSNTSSAQVSPESIFPEMPTTINLEKDVKVVVNQEQTIEELTTNTSESKDSSKKIFDPIREASRKILMNSKKMKAEAIRKRDEDFVMSKIPKVENLELKPLISDAEMMKIVGMSADPILPIPIATEIIQQSSKDYDEIIMVSIGTNTDENMFKRTEVMPAVKKPQSPPKESKSIINFKIKKSENVLKHNVFDSTKNGRSPTEDKKFDINIDEERYKGITATLKSVEKQVETRISSNSLFASIQDVVMKKATKPHADNSSPEYKYAKPTIIRDYDDKDDHGEDKVILHLEKNRRKPELAVTIIQTDCTDDYKPLQAEVTECPPIELSISPRKRNDSDMSMSSDTSPVRKPHSEDIKSAEVKERQKESNEKQKEMKEKQKEEALKRSRSKERHAYRRSRSHSRGHRRNRSRSRTRSRSRGRFKRYRRSDSPYRRKRRSYSRRSPTPRRDYRRSRSRSRYAERAKSPVRKSQPKGDKKFTKSLSPPVRKATVSESSDTSTSSSSSSESSSSASSRNSRSSSVFRKNEQRDQTFRKSYSSEDRESNTPVEERRIVFVGKLEQDITKASLRSQFTKFGPVTEVRLHSKEDGTRYGFVTYQRPRDAWSAVEAAATFPQYDVGFGGRRAFCRQSYADLDGLEATYTESAFHGQGAAPVRRNDDMSFEQMLLDIKKKLNKRKGDKRPDDSA</sequence>